<dbReference type="KEGG" id="fte:Fluta_3208"/>
<feature type="chain" id="PRO_5003278212" description="Secretion system C-terminal sorting domain-containing protein" evidence="2">
    <location>
        <begin position="20"/>
        <end position="554"/>
    </location>
</feature>
<dbReference type="PANTHER" id="PTHR35580">
    <property type="entry name" value="CELL SURFACE GLYCOPROTEIN (S-LAYER PROTEIN)-LIKE PROTEIN"/>
    <property type="match status" value="1"/>
</dbReference>
<evidence type="ECO:0000313" key="5">
    <source>
        <dbReference type="Proteomes" id="UP000007463"/>
    </source>
</evidence>
<dbReference type="eggNOG" id="COG3386">
    <property type="taxonomic scope" value="Bacteria"/>
</dbReference>
<keyword evidence="5" id="KW-1185">Reference proteome</keyword>
<name>F2I9K0_FLUTR</name>
<dbReference type="PANTHER" id="PTHR35580:SF1">
    <property type="entry name" value="PHYTASE-LIKE DOMAIN-CONTAINING PROTEIN"/>
    <property type="match status" value="1"/>
</dbReference>
<protein>
    <recommendedName>
        <fullName evidence="3">Secretion system C-terminal sorting domain-containing protein</fullName>
    </recommendedName>
</protein>
<dbReference type="EMBL" id="CP002542">
    <property type="protein sequence ID" value="AEA45181.1"/>
    <property type="molecule type" value="Genomic_DNA"/>
</dbReference>
<dbReference type="InterPro" id="IPR052918">
    <property type="entry name" value="Motility_Chemotaxis_Reg"/>
</dbReference>
<keyword evidence="1 2" id="KW-0732">Signal</keyword>
<reference evidence="5" key="2">
    <citation type="submission" date="2011-02" db="EMBL/GenBank/DDBJ databases">
        <title>The complete genome of Fluviicola taffensis DSM 16823.</title>
        <authorList>
            <consortium name="US DOE Joint Genome Institute (JGI-PGF)"/>
            <person name="Lucas S."/>
            <person name="Copeland A."/>
            <person name="Lapidus A."/>
            <person name="Bruce D."/>
            <person name="Goodwin L."/>
            <person name="Pitluck S."/>
            <person name="Kyrpides N."/>
            <person name="Mavromatis K."/>
            <person name="Ivanova N."/>
            <person name="Mikhailova N."/>
            <person name="Pagani I."/>
            <person name="Chertkov O."/>
            <person name="Detter J.C."/>
            <person name="Han C."/>
            <person name="Tapia R."/>
            <person name="Land M."/>
            <person name="Hauser L."/>
            <person name="Markowitz V."/>
            <person name="Cheng J.-F."/>
            <person name="Hugenholtz P."/>
            <person name="Woyke T."/>
            <person name="Wu D."/>
            <person name="Tindall B."/>
            <person name="Pomrenke H.G."/>
            <person name="Brambilla E."/>
            <person name="Klenk H.-P."/>
            <person name="Eisen J.A."/>
        </authorList>
    </citation>
    <scope>NUCLEOTIDE SEQUENCE [LARGE SCALE GENOMIC DNA]</scope>
    <source>
        <strain evidence="5">DSM 16823 / RW262 / RW262</strain>
    </source>
</reference>
<dbReference type="NCBIfam" id="TIGR04183">
    <property type="entry name" value="Por_Secre_tail"/>
    <property type="match status" value="1"/>
</dbReference>
<evidence type="ECO:0000256" key="1">
    <source>
        <dbReference type="ARBA" id="ARBA00022729"/>
    </source>
</evidence>
<dbReference type="HOGENOM" id="CLU_468290_0_0_10"/>
<organism evidence="4 5">
    <name type="scientific">Fluviicola taffensis (strain DSM 16823 / NCIMB 13979 / RW262)</name>
    <dbReference type="NCBI Taxonomy" id="755732"/>
    <lineage>
        <taxon>Bacteria</taxon>
        <taxon>Pseudomonadati</taxon>
        <taxon>Bacteroidota</taxon>
        <taxon>Flavobacteriia</taxon>
        <taxon>Flavobacteriales</taxon>
        <taxon>Crocinitomicaceae</taxon>
        <taxon>Fluviicola</taxon>
    </lineage>
</organism>
<gene>
    <name evidence="4" type="ordered locus">Fluta_3208</name>
</gene>
<feature type="signal peptide" evidence="2">
    <location>
        <begin position="1"/>
        <end position="19"/>
    </location>
</feature>
<dbReference type="InterPro" id="IPR026444">
    <property type="entry name" value="Secre_tail"/>
</dbReference>
<proteinExistence type="predicted"/>
<dbReference type="OrthoDB" id="9811934at2"/>
<dbReference type="RefSeq" id="WP_013687948.1">
    <property type="nucleotide sequence ID" value="NC_015321.1"/>
</dbReference>
<dbReference type="SUPFAM" id="SSF63829">
    <property type="entry name" value="Calcium-dependent phosphotriesterase"/>
    <property type="match status" value="1"/>
</dbReference>
<dbReference type="AlphaFoldDB" id="F2I9K0"/>
<evidence type="ECO:0000313" key="4">
    <source>
        <dbReference type="EMBL" id="AEA45181.1"/>
    </source>
</evidence>
<reference evidence="4 5" key="1">
    <citation type="journal article" date="2011" name="Stand. Genomic Sci.">
        <title>Complete genome sequence of the gliding freshwater bacterium Fluviicola taffensis type strain (RW262).</title>
        <authorList>
            <person name="Woyke T."/>
            <person name="Chertkov O."/>
            <person name="Lapidus A."/>
            <person name="Nolan M."/>
            <person name="Lucas S."/>
            <person name="Del Rio T.G."/>
            <person name="Tice H."/>
            <person name="Cheng J.F."/>
            <person name="Tapia R."/>
            <person name="Han C."/>
            <person name="Goodwin L."/>
            <person name="Pitluck S."/>
            <person name="Liolios K."/>
            <person name="Pagani I."/>
            <person name="Ivanova N."/>
            <person name="Huntemann M."/>
            <person name="Mavromatis K."/>
            <person name="Mikhailova N."/>
            <person name="Pati A."/>
            <person name="Chen A."/>
            <person name="Palaniappan K."/>
            <person name="Land M."/>
            <person name="Hauser L."/>
            <person name="Brambilla E.M."/>
            <person name="Rohde M."/>
            <person name="Mwirichia R."/>
            <person name="Sikorski J."/>
            <person name="Tindall B.J."/>
            <person name="Goker M."/>
            <person name="Bristow J."/>
            <person name="Eisen J.A."/>
            <person name="Markowitz V."/>
            <person name="Hugenholtz P."/>
            <person name="Klenk H.P."/>
            <person name="Kyrpides N.C."/>
        </authorList>
    </citation>
    <scope>NUCLEOTIDE SEQUENCE [LARGE SCALE GENOMIC DNA]</scope>
    <source>
        <strain evidence="5">DSM 16823 / RW262 / RW262</strain>
    </source>
</reference>
<evidence type="ECO:0000256" key="2">
    <source>
        <dbReference type="SAM" id="SignalP"/>
    </source>
</evidence>
<sequence precursor="true">MKKTILLFSLLFYCFPTEAQLEWLSVTSALQSTEEIGAAAMVVDNSGNTYSCGNFYSTLDFDPGSGTHYLTAFNNFDTYVRKLDSDGHLVWVIALGGTEEENALGLAIDNNQHILVTGFFNDTVDFDPGIGIYQLTSLSSTGNAFAVKLDLNGNFEWAKSFPSTGHSRVKTAVFNANSECFLVGEFSMEVDVDPNAGTALNTSNYGGVFISKLDANGNFIWGGSFPGEGWNESYGIDDTSDGGCAITGSFEYTTDFDPGPGVHLVSPNIISHIFLVKLSGSGNLDWVKTYGSQYYHQPGSIAVSDQGNYYLTGDYSDTTDFNLTGTPQVLIGTGRNTFILKLDSSGNFIWVKGVDGDANFPGRILLDSDENCIITGSFTSHVSFNSGAITFDSPWNSDAFALSLNASGGFNWVFIIPSSSLSSITGIGKDPDGNVYVGGTFFGTTDFDPGPGTLTIPASPQDPSVFILKLNSTLSVKDISTKNEFAIFPNPSKDILTIYSAFDQTESIAIYDLTGCEMRSNQYSNTIDVSDLTSGTYLIVRNSRREEGQIFVKE</sequence>
<accession>F2I9K0</accession>
<dbReference type="STRING" id="755732.Fluta_3208"/>
<dbReference type="Pfam" id="PF18962">
    <property type="entry name" value="Por_Secre_tail"/>
    <property type="match status" value="1"/>
</dbReference>
<feature type="domain" description="Secretion system C-terminal sorting" evidence="3">
    <location>
        <begin position="487"/>
        <end position="545"/>
    </location>
</feature>
<dbReference type="Proteomes" id="UP000007463">
    <property type="component" value="Chromosome"/>
</dbReference>
<evidence type="ECO:0000259" key="3">
    <source>
        <dbReference type="Pfam" id="PF18962"/>
    </source>
</evidence>